<sequence>MVVTLILNNAVSLTSNILFVLLMTYQLGRLQGIGVFLSVRMGVSNFKAAVFSVLLTDWAFYTVMLYTIESVVYGWAHIETRYVWLFFFVNALMYLLLVFIMTSALAGLPSVVAAVVAIIVEIAFHYLLIVPILPRFVQEFDVTRN</sequence>
<reference evidence="3" key="1">
    <citation type="journal article" date="2013" name="Genome Announc.">
        <title>Whole-Genome Sequencing of Lactobacillus shenzhenensis Strain LY-73T.</title>
        <authorList>
            <person name="Lin Z."/>
            <person name="Liu Z."/>
            <person name="Yang R."/>
            <person name="Zou Y."/>
            <person name="Wan D."/>
            <person name="Chen J."/>
            <person name="Guo M."/>
            <person name="Zhao J."/>
            <person name="Fang C."/>
            <person name="Yang R."/>
            <person name="Liu F."/>
        </authorList>
    </citation>
    <scope>NUCLEOTIDE SEQUENCE [LARGE SCALE GENOMIC DNA]</scope>
    <source>
        <strain evidence="3">LY-73</strain>
    </source>
</reference>
<evidence type="ECO:0000256" key="1">
    <source>
        <dbReference type="SAM" id="Phobius"/>
    </source>
</evidence>
<name>U4TMJ0_9LACO</name>
<keyword evidence="1" id="KW-0472">Membrane</keyword>
<keyword evidence="3" id="KW-1185">Reference proteome</keyword>
<keyword evidence="1" id="KW-0812">Transmembrane</keyword>
<organism evidence="2 3">
    <name type="scientific">Schleiferilactobacillus shenzhenensis LY-73</name>
    <dbReference type="NCBI Taxonomy" id="1231336"/>
    <lineage>
        <taxon>Bacteria</taxon>
        <taxon>Bacillati</taxon>
        <taxon>Bacillota</taxon>
        <taxon>Bacilli</taxon>
        <taxon>Lactobacillales</taxon>
        <taxon>Lactobacillaceae</taxon>
        <taxon>Schleiferilactobacillus</taxon>
    </lineage>
</organism>
<dbReference type="EMBL" id="KI271583">
    <property type="protein sequence ID" value="ERL66101.1"/>
    <property type="molecule type" value="Genomic_DNA"/>
</dbReference>
<dbReference type="eggNOG" id="ENOG5030BA1">
    <property type="taxonomic scope" value="Bacteria"/>
</dbReference>
<feature type="transmembrane region" description="Helical" evidence="1">
    <location>
        <begin position="58"/>
        <end position="76"/>
    </location>
</feature>
<accession>U4TMJ0</accession>
<evidence type="ECO:0000313" key="3">
    <source>
        <dbReference type="Proteomes" id="UP000030647"/>
    </source>
</evidence>
<dbReference type="AlphaFoldDB" id="U4TMJ0"/>
<dbReference type="HOGENOM" id="CLU_1784449_0_0_9"/>
<dbReference type="STRING" id="1231336.L248_1193"/>
<dbReference type="Proteomes" id="UP000030647">
    <property type="component" value="Unassembled WGS sequence"/>
</dbReference>
<gene>
    <name evidence="2" type="ORF">L248_1193</name>
</gene>
<protein>
    <submittedName>
        <fullName evidence="2">Uncharacterized protein</fullName>
    </submittedName>
</protein>
<feature type="transmembrane region" description="Helical" evidence="1">
    <location>
        <begin position="111"/>
        <end position="134"/>
    </location>
</feature>
<feature type="transmembrane region" description="Helical" evidence="1">
    <location>
        <begin position="83"/>
        <end position="105"/>
    </location>
</feature>
<proteinExistence type="predicted"/>
<feature type="transmembrane region" description="Helical" evidence="1">
    <location>
        <begin position="6"/>
        <end position="25"/>
    </location>
</feature>
<evidence type="ECO:0000313" key="2">
    <source>
        <dbReference type="EMBL" id="ERL66101.1"/>
    </source>
</evidence>
<keyword evidence="1" id="KW-1133">Transmembrane helix</keyword>